<evidence type="ECO:0000256" key="17">
    <source>
        <dbReference type="RuleBase" id="RU364094"/>
    </source>
</evidence>
<evidence type="ECO:0000256" key="12">
    <source>
        <dbReference type="ARBA" id="ARBA00048212"/>
    </source>
</evidence>
<dbReference type="InterPro" id="IPR001544">
    <property type="entry name" value="Aminotrans_IV"/>
</dbReference>
<evidence type="ECO:0000256" key="7">
    <source>
        <dbReference type="ARBA" id="ARBA00022576"/>
    </source>
</evidence>
<dbReference type="EMBL" id="LBPX01000011">
    <property type="protein sequence ID" value="KKP67623.1"/>
    <property type="molecule type" value="Genomic_DNA"/>
</dbReference>
<keyword evidence="7 17" id="KW-0032">Aminotransferase</keyword>
<dbReference type="Gene3D" id="3.20.10.10">
    <property type="entry name" value="D-amino Acid Aminotransferase, subunit A, domain 2"/>
    <property type="match status" value="1"/>
</dbReference>
<dbReference type="InterPro" id="IPR005785">
    <property type="entry name" value="B_amino_transI"/>
</dbReference>
<dbReference type="SUPFAM" id="SSF56752">
    <property type="entry name" value="D-aminoacid aminotransferase-like PLP-dependent enzymes"/>
    <property type="match status" value="1"/>
</dbReference>
<gene>
    <name evidence="17" type="primary">ilvE</name>
    <name evidence="18" type="ORF">UR63_C0011G0026</name>
</gene>
<evidence type="ECO:0000313" key="19">
    <source>
        <dbReference type="Proteomes" id="UP000034127"/>
    </source>
</evidence>
<keyword evidence="9 17" id="KW-0808">Transferase</keyword>
<keyword evidence="8 17" id="KW-0028">Amino-acid biosynthesis</keyword>
<dbReference type="PANTHER" id="PTHR42743:SF4">
    <property type="entry name" value="BRANCHED-CHAIN-AMINO-ACID AMINOTRANSFERASE-RELATED"/>
    <property type="match status" value="1"/>
</dbReference>
<dbReference type="PATRIC" id="fig|1618485.3.peg.356"/>
<dbReference type="PROSITE" id="PS00770">
    <property type="entry name" value="AA_TRANSFER_CLASS_4"/>
    <property type="match status" value="1"/>
</dbReference>
<dbReference type="CDD" id="cd01557">
    <property type="entry name" value="BCAT_beta_family"/>
    <property type="match status" value="1"/>
</dbReference>
<comment type="catalytic activity">
    <reaction evidence="13 17">
        <text>L-isoleucine + 2-oxoglutarate = (S)-3-methyl-2-oxopentanoate + L-glutamate</text>
        <dbReference type="Rhea" id="RHEA:24801"/>
        <dbReference type="ChEBI" id="CHEBI:16810"/>
        <dbReference type="ChEBI" id="CHEBI:29985"/>
        <dbReference type="ChEBI" id="CHEBI:35146"/>
        <dbReference type="ChEBI" id="CHEBI:58045"/>
        <dbReference type="EC" id="2.6.1.42"/>
    </reaction>
</comment>
<comment type="pathway">
    <text evidence="5 17">Amino-acid biosynthesis; L-leucine biosynthesis; L-leucine from 3-methyl-2-oxobutanoate: step 4/4.</text>
</comment>
<dbReference type="UniPathway" id="UPA00049">
    <property type="reaction ID" value="UER00062"/>
</dbReference>
<keyword evidence="10 16" id="KW-0663">Pyridoxal phosphate</keyword>
<dbReference type="GO" id="GO:0009098">
    <property type="term" value="P:L-leucine biosynthetic process"/>
    <property type="evidence" value="ECO:0007669"/>
    <property type="project" value="UniProtKB-UniPathway"/>
</dbReference>
<dbReference type="AlphaFoldDB" id="A0A0G0BDU6"/>
<evidence type="ECO:0000256" key="2">
    <source>
        <dbReference type="ARBA" id="ARBA00003109"/>
    </source>
</evidence>
<comment type="cofactor">
    <cofactor evidence="1 16">
        <name>pyridoxal 5'-phosphate</name>
        <dbReference type="ChEBI" id="CHEBI:597326"/>
    </cofactor>
</comment>
<dbReference type="Gene3D" id="3.30.470.10">
    <property type="match status" value="1"/>
</dbReference>
<organism evidence="18 19">
    <name type="scientific">Candidatus Roizmanbacteria bacterium GW2011_GWC2_35_12</name>
    <dbReference type="NCBI Taxonomy" id="1618485"/>
    <lineage>
        <taxon>Bacteria</taxon>
        <taxon>Candidatus Roizmaniibacteriota</taxon>
    </lineage>
</organism>
<evidence type="ECO:0000256" key="13">
    <source>
        <dbReference type="ARBA" id="ARBA00048798"/>
    </source>
</evidence>
<dbReference type="InterPro" id="IPR043131">
    <property type="entry name" value="BCAT-like_N"/>
</dbReference>
<comment type="function">
    <text evidence="2 17">Acts on leucine, isoleucine and valine.</text>
</comment>
<dbReference type="PANTHER" id="PTHR42743">
    <property type="entry name" value="AMINO-ACID AMINOTRANSFERASE"/>
    <property type="match status" value="1"/>
</dbReference>
<evidence type="ECO:0000256" key="14">
    <source>
        <dbReference type="ARBA" id="ARBA00049229"/>
    </source>
</evidence>
<evidence type="ECO:0000256" key="9">
    <source>
        <dbReference type="ARBA" id="ARBA00022679"/>
    </source>
</evidence>
<dbReference type="GO" id="GO:0009099">
    <property type="term" value="P:L-valine biosynthetic process"/>
    <property type="evidence" value="ECO:0007669"/>
    <property type="project" value="UniProtKB-UniPathway"/>
</dbReference>
<evidence type="ECO:0000256" key="8">
    <source>
        <dbReference type="ARBA" id="ARBA00022605"/>
    </source>
</evidence>
<evidence type="ECO:0000256" key="11">
    <source>
        <dbReference type="ARBA" id="ARBA00023304"/>
    </source>
</evidence>
<dbReference type="NCBIfam" id="NF005146">
    <property type="entry name" value="PRK06606.1"/>
    <property type="match status" value="1"/>
</dbReference>
<protein>
    <recommendedName>
        <fullName evidence="17">Branched-chain-amino-acid aminotransferase</fullName>
        <shortName evidence="17">BCAT</shortName>
        <ecNumber evidence="17">2.6.1.42</ecNumber>
    </recommendedName>
</protein>
<name>A0A0G0BDU6_9BACT</name>
<dbReference type="InterPro" id="IPR050571">
    <property type="entry name" value="Class-IV_PLP-Dep_Aminotrnsfr"/>
</dbReference>
<evidence type="ECO:0000256" key="16">
    <source>
        <dbReference type="RuleBase" id="RU004516"/>
    </source>
</evidence>
<sequence length="310" mass="34833">MKLKDFCQKAFFQGTFINIEDAKIPVMTNALHYGNGVFGGLRGYYNGDKKFLSLFRLKDHYNRLLSSLKILGVSIPYSQSDLVEITTNLVKKNKPNTDVYLRPLAYAKSLNISPSFEKDKIFDFCLFMFPLGEYLPINKGLSTMITTWRRVSDTAIPARAKITGAYVNSSLAHQEAVDNGYDEAIFLTENGQVSEGSAANLFIVRDGVLITASKTDDVLEGVTRKTILELAKNLKIPTEERLIDKSELYISNEAFFSGTGVQISWISKVDKRMVGNGKKGPVTEKLQNLFFKVVRGNNDDYKNWLTVISF</sequence>
<dbReference type="FunFam" id="3.20.10.10:FF:000002">
    <property type="entry name" value="D-alanine aminotransferase"/>
    <property type="match status" value="1"/>
</dbReference>
<evidence type="ECO:0000256" key="15">
    <source>
        <dbReference type="RuleBase" id="RU004106"/>
    </source>
</evidence>
<dbReference type="Pfam" id="PF01063">
    <property type="entry name" value="Aminotran_4"/>
    <property type="match status" value="1"/>
</dbReference>
<dbReference type="InterPro" id="IPR036038">
    <property type="entry name" value="Aminotransferase-like"/>
</dbReference>
<dbReference type="GO" id="GO:0052654">
    <property type="term" value="F:L-leucine-2-oxoglutarate transaminase activity"/>
    <property type="evidence" value="ECO:0007669"/>
    <property type="project" value="RHEA"/>
</dbReference>
<keyword evidence="11 17" id="KW-0100">Branched-chain amino acid biosynthesis</keyword>
<dbReference type="InterPro" id="IPR033939">
    <property type="entry name" value="BCAT_family"/>
</dbReference>
<reference evidence="18 19" key="1">
    <citation type="journal article" date="2015" name="Nature">
        <title>rRNA introns, odd ribosomes, and small enigmatic genomes across a large radiation of phyla.</title>
        <authorList>
            <person name="Brown C.T."/>
            <person name="Hug L.A."/>
            <person name="Thomas B.C."/>
            <person name="Sharon I."/>
            <person name="Castelle C.J."/>
            <person name="Singh A."/>
            <person name="Wilkins M.J."/>
            <person name="Williams K.H."/>
            <person name="Banfield J.F."/>
        </authorList>
    </citation>
    <scope>NUCLEOTIDE SEQUENCE [LARGE SCALE GENOMIC DNA]</scope>
</reference>
<comment type="caution">
    <text evidence="18">The sequence shown here is derived from an EMBL/GenBank/DDBJ whole genome shotgun (WGS) entry which is preliminary data.</text>
</comment>
<evidence type="ECO:0000256" key="10">
    <source>
        <dbReference type="ARBA" id="ARBA00022898"/>
    </source>
</evidence>
<comment type="pathway">
    <text evidence="3 17">Amino-acid biosynthesis; L-isoleucine biosynthesis; L-isoleucine from 2-oxobutanoate: step 4/4.</text>
</comment>
<evidence type="ECO:0000256" key="3">
    <source>
        <dbReference type="ARBA" id="ARBA00004824"/>
    </source>
</evidence>
<dbReference type="UniPathway" id="UPA00047">
    <property type="reaction ID" value="UER00058"/>
</dbReference>
<dbReference type="EC" id="2.6.1.42" evidence="17"/>
<dbReference type="InterPro" id="IPR018300">
    <property type="entry name" value="Aminotrans_IV_CS"/>
</dbReference>
<dbReference type="Proteomes" id="UP000034127">
    <property type="component" value="Unassembled WGS sequence"/>
</dbReference>
<evidence type="ECO:0000256" key="5">
    <source>
        <dbReference type="ARBA" id="ARBA00005072"/>
    </source>
</evidence>
<dbReference type="UniPathway" id="UPA00048">
    <property type="reaction ID" value="UER00073"/>
</dbReference>
<accession>A0A0G0BDU6</accession>
<evidence type="ECO:0000256" key="4">
    <source>
        <dbReference type="ARBA" id="ARBA00004931"/>
    </source>
</evidence>
<evidence type="ECO:0000256" key="6">
    <source>
        <dbReference type="ARBA" id="ARBA00009320"/>
    </source>
</evidence>
<comment type="catalytic activity">
    <reaction evidence="12 17">
        <text>L-valine + 2-oxoglutarate = 3-methyl-2-oxobutanoate + L-glutamate</text>
        <dbReference type="Rhea" id="RHEA:24813"/>
        <dbReference type="ChEBI" id="CHEBI:11851"/>
        <dbReference type="ChEBI" id="CHEBI:16810"/>
        <dbReference type="ChEBI" id="CHEBI:29985"/>
        <dbReference type="ChEBI" id="CHEBI:57762"/>
        <dbReference type="EC" id="2.6.1.42"/>
    </reaction>
</comment>
<proteinExistence type="inferred from homology"/>
<dbReference type="GO" id="GO:0009097">
    <property type="term" value="P:isoleucine biosynthetic process"/>
    <property type="evidence" value="ECO:0007669"/>
    <property type="project" value="UniProtKB-UniPathway"/>
</dbReference>
<dbReference type="NCBIfam" id="TIGR01122">
    <property type="entry name" value="ilvE_I"/>
    <property type="match status" value="1"/>
</dbReference>
<dbReference type="GO" id="GO:0052655">
    <property type="term" value="F:L-valine-2-oxoglutarate transaminase activity"/>
    <property type="evidence" value="ECO:0007669"/>
    <property type="project" value="RHEA"/>
</dbReference>
<comment type="pathway">
    <text evidence="4 17">Amino-acid biosynthesis; L-valine biosynthesis; L-valine from pyruvate: step 4/4.</text>
</comment>
<dbReference type="InterPro" id="IPR043132">
    <property type="entry name" value="BCAT-like_C"/>
</dbReference>
<dbReference type="GO" id="GO:0052656">
    <property type="term" value="F:L-isoleucine-2-oxoglutarate transaminase activity"/>
    <property type="evidence" value="ECO:0007669"/>
    <property type="project" value="RHEA"/>
</dbReference>
<evidence type="ECO:0000313" key="18">
    <source>
        <dbReference type="EMBL" id="KKP67623.1"/>
    </source>
</evidence>
<comment type="catalytic activity">
    <reaction evidence="14 17">
        <text>L-leucine + 2-oxoglutarate = 4-methyl-2-oxopentanoate + L-glutamate</text>
        <dbReference type="Rhea" id="RHEA:18321"/>
        <dbReference type="ChEBI" id="CHEBI:16810"/>
        <dbReference type="ChEBI" id="CHEBI:17865"/>
        <dbReference type="ChEBI" id="CHEBI:29985"/>
        <dbReference type="ChEBI" id="CHEBI:57427"/>
        <dbReference type="EC" id="2.6.1.42"/>
    </reaction>
</comment>
<evidence type="ECO:0000256" key="1">
    <source>
        <dbReference type="ARBA" id="ARBA00001933"/>
    </source>
</evidence>
<comment type="similarity">
    <text evidence="6 15">Belongs to the class-IV pyridoxal-phosphate-dependent aminotransferase family.</text>
</comment>